<proteinExistence type="predicted"/>
<feature type="compositionally biased region" description="Low complexity" evidence="1">
    <location>
        <begin position="17"/>
        <end position="37"/>
    </location>
</feature>
<feature type="region of interest" description="Disordered" evidence="1">
    <location>
        <begin position="360"/>
        <end position="379"/>
    </location>
</feature>
<evidence type="ECO:0000313" key="3">
    <source>
        <dbReference type="Proteomes" id="UP000751190"/>
    </source>
</evidence>
<feature type="compositionally biased region" description="Low complexity" evidence="1">
    <location>
        <begin position="773"/>
        <end position="795"/>
    </location>
</feature>
<feature type="compositionally biased region" description="Low complexity" evidence="1">
    <location>
        <begin position="814"/>
        <end position="828"/>
    </location>
</feature>
<protein>
    <submittedName>
        <fullName evidence="2">Uncharacterized protein</fullName>
    </submittedName>
</protein>
<feature type="region of interest" description="Disordered" evidence="1">
    <location>
        <begin position="675"/>
        <end position="896"/>
    </location>
</feature>
<gene>
    <name evidence="2" type="ORF">KFE25_003358</name>
</gene>
<feature type="compositionally biased region" description="Polar residues" evidence="1">
    <location>
        <begin position="684"/>
        <end position="703"/>
    </location>
</feature>
<dbReference type="EMBL" id="JAGTXO010000013">
    <property type="protein sequence ID" value="KAG8464295.1"/>
    <property type="molecule type" value="Genomic_DNA"/>
</dbReference>
<feature type="region of interest" description="Disordered" evidence="1">
    <location>
        <begin position="497"/>
        <end position="550"/>
    </location>
</feature>
<feature type="region of interest" description="Disordered" evidence="1">
    <location>
        <begin position="159"/>
        <end position="270"/>
    </location>
</feature>
<feature type="compositionally biased region" description="Basic and acidic residues" evidence="1">
    <location>
        <begin position="529"/>
        <end position="541"/>
    </location>
</feature>
<keyword evidence="3" id="KW-1185">Reference proteome</keyword>
<feature type="region of interest" description="Disordered" evidence="1">
    <location>
        <begin position="604"/>
        <end position="636"/>
    </location>
</feature>
<dbReference type="AlphaFoldDB" id="A0A8J5XJ38"/>
<comment type="caution">
    <text evidence="2">The sequence shown here is derived from an EMBL/GenBank/DDBJ whole genome shotgun (WGS) entry which is preliminary data.</text>
</comment>
<feature type="compositionally biased region" description="Basic and acidic residues" evidence="1">
    <location>
        <begin position="505"/>
        <end position="519"/>
    </location>
</feature>
<dbReference type="Proteomes" id="UP000751190">
    <property type="component" value="Unassembled WGS sequence"/>
</dbReference>
<accession>A0A8J5XJ38</accession>
<feature type="compositionally biased region" description="Basic and acidic residues" evidence="1">
    <location>
        <begin position="732"/>
        <end position="748"/>
    </location>
</feature>
<sequence length="896" mass="93237">MGARRADSPPPPPPPRLARSASQEAAPAAWPLAARALSPPPNLRSASAGRDATPRGSSDDLKQAHARGRTRGSSAPSAQPVVETAHATTRHAIAVSTPARTPRVKVTPTHRQHLAAAAASQLAGGAATAVAAVAGAPPPSSVAARAGNLIYERLHRTPSGRSVSRLREGGSAVAQPTAVDGDGGGNRAERHRSGSSRAPGAHGTSSARRAPRAGARIERAQSSGSHAGVHAIRRAGMVEELGGWRQRQRRPNLQRQRRQPQQRRQRQHAAITVQRAARLRLSRRRAAVERIAASWRAFRLRSELGAVHAAARAIQARWRARARAHAERAARRAPSARAARGASDVACGLLASLGVTSPSFVREGQPPAPPARRHAARARSPALRAAVVLSPRPRLAHSPSGARVPMSGGRCHSPLSAARARAQPTGAYPQPRAFATAHAGVPAEHEAETASEGEADGDGADGGAADSVDRSNDAAADEPVGHRARRNFRVMRADLAPGAFGRPPALEDERGAGSGERRWATGGEASIVRAHDTRAEDEWRAAHAGRSSSVPRRADLGAARSDARALEAHAGHLRSLAVELTAALADTAALARAFRPSSCVVAPPSVPRTTSPTAYGHGAGRAGGPARSPPWRPGGAVSEHALSPPLAQRVAWPASAPRARAAWPAGRADAGITAGTTAIHTPPSRASPTCASGGLHTSRSSAGFSPVRRAPTSPPSAASADAARARSPAHVRLYERARERQDRIDRAHAQRVSEQAARELDGCTFSPDISATRRALGRASSPAASRRPPLPLDLSPRPREPAGDPEPPTSTRPASANSAALSAALTEEALPEGDARAGGQPWSSVNTPSPPTPTSRARAPTKSPAADTSANEVRAEQRRQGAVAFGRQRSQPRWQG</sequence>
<feature type="compositionally biased region" description="Acidic residues" evidence="1">
    <location>
        <begin position="449"/>
        <end position="459"/>
    </location>
</feature>
<organism evidence="2 3">
    <name type="scientific">Diacronema lutheri</name>
    <name type="common">Unicellular marine alga</name>
    <name type="synonym">Monochrysis lutheri</name>
    <dbReference type="NCBI Taxonomy" id="2081491"/>
    <lineage>
        <taxon>Eukaryota</taxon>
        <taxon>Haptista</taxon>
        <taxon>Haptophyta</taxon>
        <taxon>Pavlovophyceae</taxon>
        <taxon>Pavlovales</taxon>
        <taxon>Pavlovaceae</taxon>
        <taxon>Diacronema</taxon>
    </lineage>
</organism>
<feature type="region of interest" description="Disordered" evidence="1">
    <location>
        <begin position="393"/>
        <end position="485"/>
    </location>
</feature>
<feature type="compositionally biased region" description="Basic residues" evidence="1">
    <location>
        <begin position="246"/>
        <end position="267"/>
    </location>
</feature>
<reference evidence="2" key="1">
    <citation type="submission" date="2021-05" db="EMBL/GenBank/DDBJ databases">
        <title>The genome of the haptophyte Pavlova lutheri (Diacronema luteri, Pavlovales) - a model for lipid biosynthesis in eukaryotic algae.</title>
        <authorList>
            <person name="Hulatt C.J."/>
            <person name="Posewitz M.C."/>
        </authorList>
    </citation>
    <scope>NUCLEOTIDE SEQUENCE</scope>
    <source>
        <strain evidence="2">NIVA-4/92</strain>
    </source>
</reference>
<evidence type="ECO:0000256" key="1">
    <source>
        <dbReference type="SAM" id="MobiDB-lite"/>
    </source>
</evidence>
<feature type="compositionally biased region" description="Low complexity" evidence="1">
    <location>
        <begin position="705"/>
        <end position="728"/>
    </location>
</feature>
<evidence type="ECO:0000313" key="2">
    <source>
        <dbReference type="EMBL" id="KAG8464295.1"/>
    </source>
</evidence>
<feature type="region of interest" description="Disordered" evidence="1">
    <location>
        <begin position="1"/>
        <end position="83"/>
    </location>
</feature>
<name>A0A8J5XJ38_DIALT</name>